<evidence type="ECO:0000313" key="2">
    <source>
        <dbReference type="Proteomes" id="UP000237347"/>
    </source>
</evidence>
<accession>A0AAW0JIB9</accession>
<evidence type="ECO:0000313" key="1">
    <source>
        <dbReference type="EMBL" id="KAK7826479.1"/>
    </source>
</evidence>
<reference evidence="1 2" key="1">
    <citation type="journal article" date="2018" name="Sci. Data">
        <title>The draft genome sequence of cork oak.</title>
        <authorList>
            <person name="Ramos A.M."/>
            <person name="Usie A."/>
            <person name="Barbosa P."/>
            <person name="Barros P.M."/>
            <person name="Capote T."/>
            <person name="Chaves I."/>
            <person name="Simoes F."/>
            <person name="Abreu I."/>
            <person name="Carrasquinho I."/>
            <person name="Faro C."/>
            <person name="Guimaraes J.B."/>
            <person name="Mendonca D."/>
            <person name="Nobrega F."/>
            <person name="Rodrigues L."/>
            <person name="Saibo N.J.M."/>
            <person name="Varela M.C."/>
            <person name="Egas C."/>
            <person name="Matos J."/>
            <person name="Miguel C.M."/>
            <person name="Oliveira M.M."/>
            <person name="Ricardo C.P."/>
            <person name="Goncalves S."/>
        </authorList>
    </citation>
    <scope>NUCLEOTIDE SEQUENCE [LARGE SCALE GENOMIC DNA]</scope>
    <source>
        <strain evidence="2">cv. HL8</strain>
    </source>
</reference>
<keyword evidence="2" id="KW-1185">Reference proteome</keyword>
<sequence>MPSVPNPDMKKGVWKLKVPLHIRSLIWRARFESLPTKLAQQDQSCFDLFAMMVSLIWMRRNKARVEEDSYLLA</sequence>
<proteinExistence type="predicted"/>
<name>A0AAW0JIB9_QUESU</name>
<organism evidence="1 2">
    <name type="scientific">Quercus suber</name>
    <name type="common">Cork oak</name>
    <dbReference type="NCBI Taxonomy" id="58331"/>
    <lineage>
        <taxon>Eukaryota</taxon>
        <taxon>Viridiplantae</taxon>
        <taxon>Streptophyta</taxon>
        <taxon>Embryophyta</taxon>
        <taxon>Tracheophyta</taxon>
        <taxon>Spermatophyta</taxon>
        <taxon>Magnoliopsida</taxon>
        <taxon>eudicotyledons</taxon>
        <taxon>Gunneridae</taxon>
        <taxon>Pentapetalae</taxon>
        <taxon>rosids</taxon>
        <taxon>fabids</taxon>
        <taxon>Fagales</taxon>
        <taxon>Fagaceae</taxon>
        <taxon>Quercus</taxon>
    </lineage>
</organism>
<dbReference type="EMBL" id="PKMF04000545">
    <property type="protein sequence ID" value="KAK7826479.1"/>
    <property type="molecule type" value="Genomic_DNA"/>
</dbReference>
<evidence type="ECO:0008006" key="3">
    <source>
        <dbReference type="Google" id="ProtNLM"/>
    </source>
</evidence>
<gene>
    <name evidence="1" type="ORF">CFP56_032137</name>
</gene>
<comment type="caution">
    <text evidence="1">The sequence shown here is derived from an EMBL/GenBank/DDBJ whole genome shotgun (WGS) entry which is preliminary data.</text>
</comment>
<dbReference type="Proteomes" id="UP000237347">
    <property type="component" value="Unassembled WGS sequence"/>
</dbReference>
<dbReference type="AlphaFoldDB" id="A0AAW0JIB9"/>
<protein>
    <recommendedName>
        <fullName evidence="3">Reverse transcriptase zinc-binding domain-containing protein</fullName>
    </recommendedName>
</protein>